<accession>A0A5C5VHC6</accession>
<dbReference type="Gene3D" id="3.40.630.30">
    <property type="match status" value="1"/>
</dbReference>
<dbReference type="RefSeq" id="WP_146564718.1">
    <property type="nucleotide sequence ID" value="NZ_SIHJ01000001.1"/>
</dbReference>
<name>A0A5C5VHC6_9BACT</name>
<keyword evidence="3" id="KW-1185">Reference proteome</keyword>
<dbReference type="SUPFAM" id="SSF55729">
    <property type="entry name" value="Acyl-CoA N-acyltransferases (Nat)"/>
    <property type="match status" value="1"/>
</dbReference>
<evidence type="ECO:0000313" key="3">
    <source>
        <dbReference type="Proteomes" id="UP000316714"/>
    </source>
</evidence>
<gene>
    <name evidence="2" type="ORF">KOR34_23270</name>
</gene>
<comment type="caution">
    <text evidence="2">The sequence shown here is derived from an EMBL/GenBank/DDBJ whole genome shotgun (WGS) entry which is preliminary data.</text>
</comment>
<dbReference type="Pfam" id="PF13480">
    <property type="entry name" value="Acetyltransf_6"/>
    <property type="match status" value="1"/>
</dbReference>
<evidence type="ECO:0000313" key="2">
    <source>
        <dbReference type="EMBL" id="TWT37377.1"/>
    </source>
</evidence>
<dbReference type="AlphaFoldDB" id="A0A5C5VHC6"/>
<reference evidence="2 3" key="1">
    <citation type="submission" date="2019-02" db="EMBL/GenBank/DDBJ databases">
        <title>Deep-cultivation of Planctomycetes and their phenomic and genomic characterization uncovers novel biology.</title>
        <authorList>
            <person name="Wiegand S."/>
            <person name="Jogler M."/>
            <person name="Boedeker C."/>
            <person name="Pinto D."/>
            <person name="Vollmers J."/>
            <person name="Rivas-Marin E."/>
            <person name="Kohn T."/>
            <person name="Peeters S.H."/>
            <person name="Heuer A."/>
            <person name="Rast P."/>
            <person name="Oberbeckmann S."/>
            <person name="Bunk B."/>
            <person name="Jeske O."/>
            <person name="Meyerdierks A."/>
            <person name="Storesund J.E."/>
            <person name="Kallscheuer N."/>
            <person name="Luecker S."/>
            <person name="Lage O.M."/>
            <person name="Pohl T."/>
            <person name="Merkel B.J."/>
            <person name="Hornburger P."/>
            <person name="Mueller R.-W."/>
            <person name="Bruemmer F."/>
            <person name="Labrenz M."/>
            <person name="Spormann A.M."/>
            <person name="Op Den Camp H."/>
            <person name="Overmann J."/>
            <person name="Amann R."/>
            <person name="Jetten M.S.M."/>
            <person name="Mascher T."/>
            <person name="Medema M.H."/>
            <person name="Devos D.P."/>
            <person name="Kaster A.-K."/>
            <person name="Ovreas L."/>
            <person name="Rohde M."/>
            <person name="Galperin M.Y."/>
            <person name="Jogler C."/>
        </authorList>
    </citation>
    <scope>NUCLEOTIDE SEQUENCE [LARGE SCALE GENOMIC DNA]</scope>
    <source>
        <strain evidence="2 3">KOR34</strain>
    </source>
</reference>
<dbReference type="OrthoDB" id="286168at2"/>
<dbReference type="EMBL" id="SIHJ01000001">
    <property type="protein sequence ID" value="TWT37377.1"/>
    <property type="molecule type" value="Genomic_DNA"/>
</dbReference>
<feature type="domain" description="BioF2-like acetyltransferase" evidence="1">
    <location>
        <begin position="175"/>
        <end position="330"/>
    </location>
</feature>
<proteinExistence type="predicted"/>
<protein>
    <recommendedName>
        <fullName evidence="1">BioF2-like acetyltransferase domain-containing protein</fullName>
    </recommendedName>
</protein>
<dbReference type="InterPro" id="IPR038740">
    <property type="entry name" value="BioF2-like_GNAT_dom"/>
</dbReference>
<dbReference type="InterPro" id="IPR016181">
    <property type="entry name" value="Acyl_CoA_acyltransferase"/>
</dbReference>
<sequence>MASVTEINDIHSLGAYRMTWNALFAETPDATFFQTFDWLSIYWQHFGEEMKLRVLVVEAGGRTIGIVPLCVKTQWHKLGPLRTLCYPLDGWGNVFGPIGANPAATMAIAMKHIAKSRRDWDRIELDWIAHESADRGRSQRAMELAGMQPTMEPSAATSVIDLPGSFEEYLASRSSKFRHEVRRHIRRAIDAPTARYLRCRPRPASQGDGGPNWDMFERCLEIARASWQSNSSDGNTLCHGEYEGFYRDTHAAAARLGMLDMNVLFVEDRAVAFNYNYVCRGRVMGLRMGYDPQHAPKGAGLALVAMLVRDGCDQGDVQVDLGIGGQDFKRRLRTGECPTHRLVHTPRGSWRSQAVRLGHWIRQGRKTA</sequence>
<evidence type="ECO:0000259" key="1">
    <source>
        <dbReference type="Pfam" id="PF13480"/>
    </source>
</evidence>
<organism evidence="2 3">
    <name type="scientific">Posidoniimonas corsicana</name>
    <dbReference type="NCBI Taxonomy" id="1938618"/>
    <lineage>
        <taxon>Bacteria</taxon>
        <taxon>Pseudomonadati</taxon>
        <taxon>Planctomycetota</taxon>
        <taxon>Planctomycetia</taxon>
        <taxon>Pirellulales</taxon>
        <taxon>Lacipirellulaceae</taxon>
        <taxon>Posidoniimonas</taxon>
    </lineage>
</organism>
<dbReference type="Proteomes" id="UP000316714">
    <property type="component" value="Unassembled WGS sequence"/>
</dbReference>